<reference evidence="6 7" key="3">
    <citation type="journal article" date="2013" name="Genome Biol.">
        <title>Assembly of a phased diploid Candida albicans genome facilitates allele-specific measurements and provides a simple model for repeat and indel structure.</title>
        <authorList>
            <person name="Muzzey D."/>
            <person name="Schwartz K."/>
            <person name="Weissman J.S."/>
            <person name="Sherlock G."/>
        </authorList>
    </citation>
    <scope>NUCLEOTIDE SEQUENCE [LARGE SCALE GENOMIC DNA]</scope>
    <source>
        <strain evidence="7">SC5314 / ATCC MYA-2876</strain>
    </source>
</reference>
<dbReference type="VEuPathDB" id="FungiDB:C2_07000W_A"/>
<dbReference type="KEGG" id="cal:CAALFM_C207000WA"/>
<dbReference type="CGD" id="CAL0000192897">
    <property type="gene designation" value="orf19.9796"/>
</dbReference>
<evidence type="ECO:0000313" key="5">
    <source>
        <dbReference type="CGD" id="CAL0000192897"/>
    </source>
</evidence>
<dbReference type="Proteomes" id="UP000000559">
    <property type="component" value="Chromosome 2"/>
</dbReference>
<dbReference type="FunCoup" id="A0A1D8PHS4">
    <property type="interactions" value="183"/>
</dbReference>
<evidence type="ECO:0000256" key="1">
    <source>
        <dbReference type="ARBA" id="ARBA00022737"/>
    </source>
</evidence>
<gene>
    <name evidence="6" type="ordered locus">CAALFM_C207000WA</name>
    <name evidence="5" type="ordered locus">orf19.9796</name>
</gene>
<keyword evidence="2 3" id="KW-0040">ANK repeat</keyword>
<reference evidence="6 7" key="1">
    <citation type="journal article" date="2004" name="Proc. Natl. Acad. Sci. U.S.A.">
        <title>The diploid genome sequence of Candida albicans.</title>
        <authorList>
            <person name="Jones T."/>
            <person name="Federspiel N.A."/>
            <person name="Chibana H."/>
            <person name="Dungan J."/>
            <person name="Kalman S."/>
            <person name="Magee B.B."/>
            <person name="Newport G."/>
            <person name="Thorstenson Y.R."/>
            <person name="Agabian N."/>
            <person name="Magee P.T."/>
            <person name="Davis R.W."/>
            <person name="Scherer S."/>
        </authorList>
    </citation>
    <scope>NUCLEOTIDE SEQUENCE [LARGE SCALE GENOMIC DNA]</scope>
    <source>
        <strain evidence="7">SC5314 / ATCC MYA-2876</strain>
    </source>
</reference>
<keyword evidence="1" id="KW-0677">Repeat</keyword>
<dbReference type="eggNOG" id="KOG0504">
    <property type="taxonomic scope" value="Eukaryota"/>
</dbReference>
<feature type="region of interest" description="Disordered" evidence="4">
    <location>
        <begin position="200"/>
        <end position="230"/>
    </location>
</feature>
<dbReference type="PANTHER" id="PTHR24171">
    <property type="entry name" value="ANKYRIN REPEAT DOMAIN-CONTAINING PROTEIN 39-RELATED"/>
    <property type="match status" value="1"/>
</dbReference>
<reference evidence="6 7" key="2">
    <citation type="journal article" date="2007" name="Genome Biol.">
        <title>Assembly of the Candida albicans genome into sixteen supercontigs aligned on the eight chromosomes.</title>
        <authorList>
            <person name="van het Hoog M."/>
            <person name="Rast T.J."/>
            <person name="Martchenko M."/>
            <person name="Grindle S."/>
            <person name="Dignard D."/>
            <person name="Hogues H."/>
            <person name="Cuomo C."/>
            <person name="Berriman M."/>
            <person name="Scherer S."/>
            <person name="Magee B.B."/>
            <person name="Whiteway M."/>
            <person name="Chibana H."/>
            <person name="Nantel A."/>
            <person name="Magee P.T."/>
        </authorList>
    </citation>
    <scope>GENOME REANNOTATION</scope>
    <source>
        <strain evidence="7">SC5314 / ATCC MYA-2876</strain>
    </source>
</reference>
<proteinExistence type="predicted"/>
<dbReference type="EMBL" id="CP017624">
    <property type="protein sequence ID" value="AOW27700.1"/>
    <property type="molecule type" value="Genomic_DNA"/>
</dbReference>
<keyword evidence="7" id="KW-1185">Reference proteome</keyword>
<dbReference type="AlphaFoldDB" id="A0A1D8PHS4"/>
<dbReference type="SUPFAM" id="SSF48403">
    <property type="entry name" value="Ankyrin repeat"/>
    <property type="match status" value="1"/>
</dbReference>
<protein>
    <submittedName>
        <fullName evidence="6">Uncharacterized protein</fullName>
    </submittedName>
</protein>
<dbReference type="GeneID" id="3643534"/>
<dbReference type="OrthoDB" id="19174at2759"/>
<dbReference type="SMR" id="A0A1D8PHS4"/>
<dbReference type="InParanoid" id="A0A1D8PHS4"/>
<evidence type="ECO:0000313" key="6">
    <source>
        <dbReference type="EMBL" id="AOW27700.1"/>
    </source>
</evidence>
<evidence type="ECO:0000256" key="3">
    <source>
        <dbReference type="PROSITE-ProRule" id="PRU00023"/>
    </source>
</evidence>
<accession>A0A1D8PHS4</accession>
<evidence type="ECO:0000313" key="7">
    <source>
        <dbReference type="Proteomes" id="UP000000559"/>
    </source>
</evidence>
<dbReference type="PROSITE" id="PS50297">
    <property type="entry name" value="ANK_REP_REGION"/>
    <property type="match status" value="1"/>
</dbReference>
<name>A0A1D8PHS4_CANAL</name>
<sequence length="230" mass="26079">MVSNIWIAAADNQRQIVEQYINSNEYTPNSKDPNGYTAIHAAASYGHLNLLQYLIEKGGDINIQDNEGDTPLHHVEDLKTAKYMVEKLGASYKIKNNDGLTAQQYIEEEDEFPEVAQYLKTLAHDKPIASEEEIKANEFIESLPAPGNIDGHQIRYSLENEAAQDGEEQLSPEELEERRKKIQAILESDNPEEALRDLVKNAVHEGMSQYKQEQHTTGNEEEPSSKRKKE</sequence>
<dbReference type="Pfam" id="PF12796">
    <property type="entry name" value="Ank_2"/>
    <property type="match status" value="1"/>
</dbReference>
<dbReference type="PROSITE" id="PS50088">
    <property type="entry name" value="ANK_REPEAT"/>
    <property type="match status" value="1"/>
</dbReference>
<dbReference type="RefSeq" id="XP_714846.2">
    <property type="nucleotide sequence ID" value="XM_709753.2"/>
</dbReference>
<dbReference type="InterPro" id="IPR036770">
    <property type="entry name" value="Ankyrin_rpt-contain_sf"/>
</dbReference>
<dbReference type="STRING" id="237561.A0A1D8PHS4"/>
<evidence type="ECO:0000256" key="4">
    <source>
        <dbReference type="SAM" id="MobiDB-lite"/>
    </source>
</evidence>
<organism evidence="6 7">
    <name type="scientific">Candida albicans (strain SC5314 / ATCC MYA-2876)</name>
    <name type="common">Yeast</name>
    <dbReference type="NCBI Taxonomy" id="237561"/>
    <lineage>
        <taxon>Eukaryota</taxon>
        <taxon>Fungi</taxon>
        <taxon>Dikarya</taxon>
        <taxon>Ascomycota</taxon>
        <taxon>Saccharomycotina</taxon>
        <taxon>Pichiomycetes</taxon>
        <taxon>Debaryomycetaceae</taxon>
        <taxon>Candida/Lodderomyces clade</taxon>
        <taxon>Candida</taxon>
    </lineage>
</organism>
<dbReference type="InterPro" id="IPR002110">
    <property type="entry name" value="Ankyrin_rpt"/>
</dbReference>
<dbReference type="Gene3D" id="1.25.40.20">
    <property type="entry name" value="Ankyrin repeat-containing domain"/>
    <property type="match status" value="1"/>
</dbReference>
<evidence type="ECO:0000256" key="2">
    <source>
        <dbReference type="ARBA" id="ARBA00023043"/>
    </source>
</evidence>
<dbReference type="SMART" id="SM00248">
    <property type="entry name" value="ANK"/>
    <property type="match status" value="2"/>
</dbReference>
<feature type="repeat" description="ANK" evidence="3">
    <location>
        <begin position="34"/>
        <end position="66"/>
    </location>
</feature>